<dbReference type="CDD" id="cd20358">
    <property type="entry name" value="Rcat_RBR_HOIL1"/>
    <property type="match status" value="1"/>
</dbReference>
<dbReference type="InterPro" id="IPR000626">
    <property type="entry name" value="Ubiquitin-like_dom"/>
</dbReference>
<feature type="compositionally biased region" description="Basic and acidic residues" evidence="14">
    <location>
        <begin position="92"/>
        <end position="124"/>
    </location>
</feature>
<dbReference type="PROSITE" id="PS00518">
    <property type="entry name" value="ZF_RING_1"/>
    <property type="match status" value="1"/>
</dbReference>
<evidence type="ECO:0000256" key="12">
    <source>
        <dbReference type="ARBA" id="ARBA00022833"/>
    </source>
</evidence>
<protein>
    <recommendedName>
        <fullName evidence="5">RanBP-type and C3HC4-type zinc finger-containing protein 1</fullName>
        <ecNumber evidence="4">2.3.2.31</ecNumber>
    </recommendedName>
</protein>
<feature type="domain" description="RING-type" evidence="17">
    <location>
        <begin position="610"/>
        <end position="838"/>
    </location>
</feature>
<keyword evidence="19" id="KW-1185">Reference proteome</keyword>
<dbReference type="SUPFAM" id="SSF54236">
    <property type="entry name" value="Ubiquitin-like"/>
    <property type="match status" value="1"/>
</dbReference>
<dbReference type="Gene3D" id="2.30.30.380">
    <property type="entry name" value="Zn-finger domain of Sec23/24"/>
    <property type="match status" value="1"/>
</dbReference>
<dbReference type="InterPro" id="IPR047558">
    <property type="entry name" value="BRcat_RBR_HOIL1"/>
</dbReference>
<feature type="region of interest" description="Disordered" evidence="14">
    <location>
        <begin position="426"/>
        <end position="482"/>
    </location>
</feature>
<dbReference type="InterPro" id="IPR044066">
    <property type="entry name" value="TRIAD_supradom"/>
</dbReference>
<dbReference type="Gene3D" id="3.30.40.10">
    <property type="entry name" value="Zinc/RING finger domain, C3HC4 (zinc finger)"/>
    <property type="match status" value="1"/>
</dbReference>
<dbReference type="PANTHER" id="PTHR22770:SF13">
    <property type="entry name" value="RING-TYPE DOMAIN-CONTAINING PROTEIN"/>
    <property type="match status" value="1"/>
</dbReference>
<dbReference type="SUPFAM" id="SSF57850">
    <property type="entry name" value="RING/U-box"/>
    <property type="match status" value="3"/>
</dbReference>
<evidence type="ECO:0000256" key="11">
    <source>
        <dbReference type="ARBA" id="ARBA00022786"/>
    </source>
</evidence>
<dbReference type="FunFam" id="3.30.40.10:FF:000137">
    <property type="entry name" value="RanBP-type and C3HC4-type zinc finger-containing protein 1"/>
    <property type="match status" value="1"/>
</dbReference>
<dbReference type="GO" id="GO:0097039">
    <property type="term" value="P:protein linear polyubiquitination"/>
    <property type="evidence" value="ECO:0007669"/>
    <property type="project" value="TreeGrafter"/>
</dbReference>
<dbReference type="SMART" id="SM00547">
    <property type="entry name" value="ZnF_RBZ"/>
    <property type="match status" value="1"/>
</dbReference>
<keyword evidence="11" id="KW-0833">Ubl conjugation pathway</keyword>
<keyword evidence="10 13" id="KW-0863">Zinc-finger</keyword>
<dbReference type="FunFam" id="1.20.120.1750:FF:000026">
    <property type="entry name" value="RANBP2-type and C3HC4-type zinc finger containing 1"/>
    <property type="match status" value="1"/>
</dbReference>
<feature type="domain" description="Ubiquitin-like" evidence="15">
    <location>
        <begin position="325"/>
        <end position="402"/>
    </location>
</feature>
<evidence type="ECO:0000259" key="17">
    <source>
        <dbReference type="PROSITE" id="PS51873"/>
    </source>
</evidence>
<dbReference type="CDD" id="cd16633">
    <property type="entry name" value="mRING-HC-C3HC3D_RBR_HOIL1"/>
    <property type="match status" value="1"/>
</dbReference>
<feature type="region of interest" description="Disordered" evidence="14">
    <location>
        <begin position="242"/>
        <end position="262"/>
    </location>
</feature>
<dbReference type="PROSITE" id="PS51873">
    <property type="entry name" value="TRIAD"/>
    <property type="match status" value="1"/>
</dbReference>
<reference evidence="18" key="1">
    <citation type="submission" date="2022-08" db="UniProtKB">
        <authorList>
            <consortium name="EnsemblMetazoa"/>
        </authorList>
    </citation>
    <scope>IDENTIFICATION</scope>
    <source>
        <strain evidence="18">05x7-T-G4-1.051#20</strain>
    </source>
</reference>
<dbReference type="GO" id="GO:0071797">
    <property type="term" value="C:LUBAC complex"/>
    <property type="evidence" value="ECO:0007669"/>
    <property type="project" value="TreeGrafter"/>
</dbReference>
<evidence type="ECO:0000256" key="1">
    <source>
        <dbReference type="ARBA" id="ARBA00001798"/>
    </source>
</evidence>
<dbReference type="PROSITE" id="PS01358">
    <property type="entry name" value="ZF_RANBP2_1"/>
    <property type="match status" value="1"/>
</dbReference>
<dbReference type="Gene3D" id="3.10.20.90">
    <property type="entry name" value="Phosphatidylinositol 3-kinase Catalytic Subunit, Chain A, domain 1"/>
    <property type="match status" value="1"/>
</dbReference>
<feature type="compositionally biased region" description="Acidic residues" evidence="14">
    <location>
        <begin position="246"/>
        <end position="262"/>
    </location>
</feature>
<feature type="compositionally biased region" description="Polar residues" evidence="14">
    <location>
        <begin position="125"/>
        <end position="134"/>
    </location>
</feature>
<dbReference type="GO" id="GO:0043161">
    <property type="term" value="P:proteasome-mediated ubiquitin-dependent protein catabolic process"/>
    <property type="evidence" value="ECO:0007669"/>
    <property type="project" value="TreeGrafter"/>
</dbReference>
<feature type="compositionally biased region" description="Basic and acidic residues" evidence="14">
    <location>
        <begin position="158"/>
        <end position="178"/>
    </location>
</feature>
<evidence type="ECO:0000259" key="16">
    <source>
        <dbReference type="PROSITE" id="PS50089"/>
    </source>
</evidence>
<keyword evidence="7" id="KW-0808">Transferase</keyword>
<accession>A0A8W8JVH7</accession>
<dbReference type="PANTHER" id="PTHR22770">
    <property type="entry name" value="UBIQUITIN CONJUGATING ENZYME 7 INTERACTING PROTEIN-RELATED"/>
    <property type="match status" value="1"/>
</dbReference>
<dbReference type="EC" id="2.3.2.31" evidence="4"/>
<evidence type="ECO:0000256" key="3">
    <source>
        <dbReference type="ARBA" id="ARBA00008278"/>
    </source>
</evidence>
<dbReference type="InterPro" id="IPR001841">
    <property type="entry name" value="Znf_RING"/>
</dbReference>
<dbReference type="EnsemblMetazoa" id="G20501.1">
    <property type="protein sequence ID" value="G20501.1:cds"/>
    <property type="gene ID" value="G20501"/>
</dbReference>
<dbReference type="EnsemblMetazoa" id="G20501.4">
    <property type="protein sequence ID" value="G20501.4:cds"/>
    <property type="gene ID" value="G20501"/>
</dbReference>
<dbReference type="CDD" id="cd20345">
    <property type="entry name" value="BRcat_RBR_HOIL1"/>
    <property type="match status" value="1"/>
</dbReference>
<feature type="domain" description="RING-type" evidence="16">
    <location>
        <begin position="614"/>
        <end position="656"/>
    </location>
</feature>
<evidence type="ECO:0000313" key="19">
    <source>
        <dbReference type="Proteomes" id="UP000005408"/>
    </source>
</evidence>
<evidence type="ECO:0000256" key="13">
    <source>
        <dbReference type="PROSITE-ProRule" id="PRU00175"/>
    </source>
</evidence>
<dbReference type="InterPro" id="IPR047557">
    <property type="entry name" value="Rcat_RBR_HOIL1"/>
</dbReference>
<dbReference type="InterPro" id="IPR001876">
    <property type="entry name" value="Znf_RanBP2"/>
</dbReference>
<dbReference type="GO" id="GO:0008270">
    <property type="term" value="F:zinc ion binding"/>
    <property type="evidence" value="ECO:0007669"/>
    <property type="project" value="UniProtKB-KW"/>
</dbReference>
<dbReference type="AlphaFoldDB" id="A0A8W8JVH7"/>
<organism evidence="18 19">
    <name type="scientific">Magallana gigas</name>
    <name type="common">Pacific oyster</name>
    <name type="synonym">Crassostrea gigas</name>
    <dbReference type="NCBI Taxonomy" id="29159"/>
    <lineage>
        <taxon>Eukaryota</taxon>
        <taxon>Metazoa</taxon>
        <taxon>Spiralia</taxon>
        <taxon>Lophotrochozoa</taxon>
        <taxon>Mollusca</taxon>
        <taxon>Bivalvia</taxon>
        <taxon>Autobranchia</taxon>
        <taxon>Pteriomorphia</taxon>
        <taxon>Ostreida</taxon>
        <taxon>Ostreoidea</taxon>
        <taxon>Ostreidae</taxon>
        <taxon>Magallana</taxon>
    </lineage>
</organism>
<evidence type="ECO:0000256" key="2">
    <source>
        <dbReference type="ARBA" id="ARBA00004906"/>
    </source>
</evidence>
<dbReference type="InterPro" id="IPR029071">
    <property type="entry name" value="Ubiquitin-like_domsf"/>
</dbReference>
<feature type="region of interest" description="Disordered" evidence="14">
    <location>
        <begin position="90"/>
        <end position="183"/>
    </location>
</feature>
<dbReference type="GO" id="GO:0009893">
    <property type="term" value="P:positive regulation of metabolic process"/>
    <property type="evidence" value="ECO:0007669"/>
    <property type="project" value="UniProtKB-ARBA"/>
</dbReference>
<dbReference type="SMART" id="SM00184">
    <property type="entry name" value="RING"/>
    <property type="match status" value="1"/>
</dbReference>
<comment type="catalytic activity">
    <reaction evidence="1">
        <text>[E2 ubiquitin-conjugating enzyme]-S-ubiquitinyl-L-cysteine + [acceptor protein]-L-lysine = [E2 ubiquitin-conjugating enzyme]-L-cysteine + [acceptor protein]-N(6)-ubiquitinyl-L-lysine.</text>
        <dbReference type="EC" id="2.3.2.31"/>
    </reaction>
</comment>
<dbReference type="Proteomes" id="UP000005408">
    <property type="component" value="Unassembled WGS sequence"/>
</dbReference>
<evidence type="ECO:0000256" key="9">
    <source>
        <dbReference type="ARBA" id="ARBA00022737"/>
    </source>
</evidence>
<keyword evidence="6" id="KW-0597">Phosphoprotein</keyword>
<evidence type="ECO:0000256" key="4">
    <source>
        <dbReference type="ARBA" id="ARBA00012251"/>
    </source>
</evidence>
<dbReference type="InterPro" id="IPR013083">
    <property type="entry name" value="Znf_RING/FYVE/PHD"/>
</dbReference>
<feature type="compositionally biased region" description="Polar residues" evidence="14">
    <location>
        <begin position="426"/>
        <end position="436"/>
    </location>
</feature>
<evidence type="ECO:0000313" key="18">
    <source>
        <dbReference type="EnsemblMetazoa" id="G20501.1:cds"/>
    </source>
</evidence>
<dbReference type="PROSITE" id="PS50089">
    <property type="entry name" value="ZF_RING_2"/>
    <property type="match status" value="1"/>
</dbReference>
<evidence type="ECO:0000259" key="15">
    <source>
        <dbReference type="PROSITE" id="PS50053"/>
    </source>
</evidence>
<sequence length="842" mass="95598">IKLSLILNNIIKDTLRVFQKGDSWFEFWSLLGDKKHNSTVKLCREDDRWKEFSTQLTKVINDLRECIKTQNIPNQVFELAAFQSKKSNCPQKAEEHKSEPGVAQKRLDRCSDSDLDKKQKENKNLLRTQSLLDNSKNHHQEAETETGEGIGLSDDVNEDTRESCDSPSEAERQTEPHVFEPPFSPANFQLIDTNSKFFGKHHVQPNVNELQSEDFQKTIRLKNNTETARFLCKHVPSPKSLYKESENEESLVEEDFSGSDSDYEDMMEQEKAIQRLVELLQAAINSNDKEAAAKHAGSLAVTAAKVTITLEPGSLKNIKDTEFSIKVYVEDREASGGCITLNVKPSETVKDLKLRMCLKHSFPVEVQKWIIGKRIPPDNETLQKARVTPGQAVYLYLISPKSVGLTKEKFMEDRLKMLHNQYPVVQQPKQGPSNFAESGPYIPMGTPVTPKTPLSTQPPSRQRSEPYSGSSTGGGGITPKVRPTVVTQPSLEEFEVIPANPVFKDPSLPKNNKQTTSIQTGWVCPACTYINQPTRPGCEICATNRPLNYQVPDGYKMTREEEERIRREREQEEQTQRLEREREEQAMRARQENFEILRRAEDTSLIANTHIFKCPICFDDISPGNGVILRECLHSFCKDCLQGAVVHNEEAELRCPYQDNDYACNASLQDREIKALVEVSVYEKHLQRSLVTAESQERNSFHCKTNDCPGWCIYEDLVNFFSCPVCKKENCLTCKAIHEGMNCKEYQEDLRIRSSNDKAAKQTNKMLKELLKKGDAMKCPKCEVVVQKKDGCDWIKCSICKTEICWVTKGPRWGPLGVGDISGGCRCRVEGKPCHENCNNCH</sequence>
<feature type="compositionally biased region" description="Polar residues" evidence="14">
    <location>
        <begin position="452"/>
        <end position="467"/>
    </location>
</feature>
<dbReference type="InterPro" id="IPR047559">
    <property type="entry name" value="HOIL1_RBR_mRING-HC-C3HC3D"/>
</dbReference>
<evidence type="ECO:0000256" key="14">
    <source>
        <dbReference type="SAM" id="MobiDB-lite"/>
    </source>
</evidence>
<proteinExistence type="inferred from homology"/>
<comment type="similarity">
    <text evidence="3">Belongs to the RBR family.</text>
</comment>
<evidence type="ECO:0000256" key="8">
    <source>
        <dbReference type="ARBA" id="ARBA00022723"/>
    </source>
</evidence>
<dbReference type="SUPFAM" id="SSF90209">
    <property type="entry name" value="Ran binding protein zinc finger-like"/>
    <property type="match status" value="1"/>
</dbReference>
<dbReference type="CDD" id="cd01799">
    <property type="entry name" value="Ubl_HOIL1"/>
    <property type="match status" value="1"/>
</dbReference>
<dbReference type="InterPro" id="IPR017907">
    <property type="entry name" value="Znf_RING_CS"/>
</dbReference>
<dbReference type="InterPro" id="IPR051628">
    <property type="entry name" value="LUBAC_E3_Ligases"/>
</dbReference>
<keyword evidence="9" id="KW-0677">Repeat</keyword>
<evidence type="ECO:0000256" key="10">
    <source>
        <dbReference type="ARBA" id="ARBA00022771"/>
    </source>
</evidence>
<feature type="region of interest" description="Disordered" evidence="14">
    <location>
        <begin position="560"/>
        <end position="586"/>
    </location>
</feature>
<dbReference type="Pfam" id="PF13639">
    <property type="entry name" value="zf-RING_2"/>
    <property type="match status" value="1"/>
</dbReference>
<evidence type="ECO:0000256" key="7">
    <source>
        <dbReference type="ARBA" id="ARBA00022679"/>
    </source>
</evidence>
<evidence type="ECO:0000256" key="6">
    <source>
        <dbReference type="ARBA" id="ARBA00022553"/>
    </source>
</evidence>
<dbReference type="Gene3D" id="1.20.120.1750">
    <property type="match status" value="1"/>
</dbReference>
<evidence type="ECO:0000256" key="5">
    <source>
        <dbReference type="ARBA" id="ARBA00017887"/>
    </source>
</evidence>
<dbReference type="InterPro" id="IPR036443">
    <property type="entry name" value="Znf_RanBP2_sf"/>
</dbReference>
<dbReference type="PROSITE" id="PS50053">
    <property type="entry name" value="UBIQUITIN_2"/>
    <property type="match status" value="1"/>
</dbReference>
<keyword evidence="8" id="KW-0479">Metal-binding</keyword>
<keyword evidence="12" id="KW-0862">Zinc</keyword>
<dbReference type="GO" id="GO:0043130">
    <property type="term" value="F:ubiquitin binding"/>
    <property type="evidence" value="ECO:0007669"/>
    <property type="project" value="TreeGrafter"/>
</dbReference>
<name>A0A8W8JVH7_MAGGI</name>
<dbReference type="GO" id="GO:0061630">
    <property type="term" value="F:ubiquitin protein ligase activity"/>
    <property type="evidence" value="ECO:0007669"/>
    <property type="project" value="UniProtKB-EC"/>
</dbReference>
<comment type="pathway">
    <text evidence="2">Protein modification; protein ubiquitination.</text>
</comment>